<organism evidence="1 2">
    <name type="scientific">Ophiocordyceps unilateralis</name>
    <name type="common">Zombie-ant fungus</name>
    <name type="synonym">Torrubia unilateralis</name>
    <dbReference type="NCBI Taxonomy" id="268505"/>
    <lineage>
        <taxon>Eukaryota</taxon>
        <taxon>Fungi</taxon>
        <taxon>Dikarya</taxon>
        <taxon>Ascomycota</taxon>
        <taxon>Pezizomycotina</taxon>
        <taxon>Sordariomycetes</taxon>
        <taxon>Hypocreomycetidae</taxon>
        <taxon>Hypocreales</taxon>
        <taxon>Ophiocordycipitaceae</taxon>
        <taxon>Ophiocordyceps</taxon>
    </lineage>
</organism>
<dbReference type="AlphaFoldDB" id="A0A2A9P6P6"/>
<name>A0A2A9P6P6_OPHUN</name>
<protein>
    <submittedName>
        <fullName evidence="1">Uncharacterized protein</fullName>
    </submittedName>
</protein>
<reference evidence="1 2" key="1">
    <citation type="journal article" date="2015" name="BMC Genomics">
        <title>Gene expression during zombie ant biting behavior reflects the complexity underlying fungal parasitic behavioral manipulation.</title>
        <authorList>
            <person name="de Bekker C."/>
            <person name="Ohm R.A."/>
            <person name="Loreto R.G."/>
            <person name="Sebastian A."/>
            <person name="Albert I."/>
            <person name="Merrow M."/>
            <person name="Brachmann A."/>
            <person name="Hughes D.P."/>
        </authorList>
    </citation>
    <scope>NUCLEOTIDE SEQUENCE [LARGE SCALE GENOMIC DNA]</scope>
    <source>
        <strain evidence="1 2">SC16a</strain>
    </source>
</reference>
<comment type="caution">
    <text evidence="1">The sequence shown here is derived from an EMBL/GenBank/DDBJ whole genome shotgun (WGS) entry which is preliminary data.</text>
</comment>
<evidence type="ECO:0000313" key="2">
    <source>
        <dbReference type="Proteomes" id="UP000037136"/>
    </source>
</evidence>
<dbReference type="OrthoDB" id="10250730at2759"/>
<dbReference type="STRING" id="268505.A0A2A9P6P6"/>
<sequence length="264" mass="28987">MGELPEAKDPSALCQASCLLTEVSCPARPARMVDGLRGTWSLNSWRFLIVHERSDTKLWFDLGLSGVEEHDLSQYTDHVRSNQVVLFKPQPPEQNVLDKARSAGVEANSITARNHQPRPLGPRLSRRFPLFPRATVICGPGNASSDGRVVARGTQTAPLKAAVWNPKKAELPLRELPEPSEAPAAGFLAEGLGPFENGHDFFSGHGSFFGSFPRPVIHPGHLVALARTQNGKGERRWVLLAADALYCDHLLHYPLAPLWQGVYP</sequence>
<reference evidence="1 2" key="2">
    <citation type="journal article" date="2017" name="Sci. Rep.">
        <title>Ant-infecting Ophiocordyceps genomes reveal a high diversity of potential behavioral manipulation genes and a possible major role for enterotoxins.</title>
        <authorList>
            <person name="de Bekker C."/>
            <person name="Ohm R.A."/>
            <person name="Evans H.C."/>
            <person name="Brachmann A."/>
            <person name="Hughes D.P."/>
        </authorList>
    </citation>
    <scope>NUCLEOTIDE SEQUENCE [LARGE SCALE GENOMIC DNA]</scope>
    <source>
        <strain evidence="1 2">SC16a</strain>
    </source>
</reference>
<dbReference type="Proteomes" id="UP000037136">
    <property type="component" value="Unassembled WGS sequence"/>
</dbReference>
<evidence type="ECO:0000313" key="1">
    <source>
        <dbReference type="EMBL" id="PFH57109.1"/>
    </source>
</evidence>
<proteinExistence type="predicted"/>
<gene>
    <name evidence="1" type="ORF">XA68_15501</name>
</gene>
<dbReference type="EMBL" id="LAZP02000455">
    <property type="protein sequence ID" value="PFH57109.1"/>
    <property type="molecule type" value="Genomic_DNA"/>
</dbReference>
<keyword evidence="2" id="KW-1185">Reference proteome</keyword>
<accession>A0A2A9P6P6</accession>